<feature type="transmembrane region" description="Helical" evidence="1">
    <location>
        <begin position="7"/>
        <end position="30"/>
    </location>
</feature>
<dbReference type="Proteomes" id="UP001495147">
    <property type="component" value="Unassembled WGS sequence"/>
</dbReference>
<proteinExistence type="predicted"/>
<evidence type="ECO:0000256" key="1">
    <source>
        <dbReference type="SAM" id="Phobius"/>
    </source>
</evidence>
<dbReference type="RefSeq" id="WP_347705815.1">
    <property type="nucleotide sequence ID" value="NZ_JBDPZD010000005.1"/>
</dbReference>
<protein>
    <submittedName>
        <fullName evidence="2">NfeD family protein</fullName>
    </submittedName>
</protein>
<keyword evidence="1" id="KW-1133">Transmembrane helix</keyword>
<keyword evidence="1" id="KW-0812">Transmembrane</keyword>
<keyword evidence="1" id="KW-0472">Membrane</keyword>
<sequence length="141" mass="15042">MDLNTSTLWWLVAGALVAAELLTGTFYLLMLSIGAAAGALAAHLHLGMTTQFLAAAAVAGLGIAGWYQRRQRHPTALPAAANPDVNLDIGQSVEVPAWQDDRAEVQHRGARWQARFIGTPPAAPGRHTIRALDGNCLLLDR</sequence>
<feature type="transmembrane region" description="Helical" evidence="1">
    <location>
        <begin position="42"/>
        <end position="67"/>
    </location>
</feature>
<accession>A0ABV0G5K0</accession>
<dbReference type="EMBL" id="JBDPZD010000005">
    <property type="protein sequence ID" value="MEO3692994.1"/>
    <property type="molecule type" value="Genomic_DNA"/>
</dbReference>
<organism evidence="2 3">
    <name type="scientific">Roseateles paludis</name>
    <dbReference type="NCBI Taxonomy" id="3145238"/>
    <lineage>
        <taxon>Bacteria</taxon>
        <taxon>Pseudomonadati</taxon>
        <taxon>Pseudomonadota</taxon>
        <taxon>Betaproteobacteria</taxon>
        <taxon>Burkholderiales</taxon>
        <taxon>Sphaerotilaceae</taxon>
        <taxon>Roseateles</taxon>
    </lineage>
</organism>
<evidence type="ECO:0000313" key="3">
    <source>
        <dbReference type="Proteomes" id="UP001495147"/>
    </source>
</evidence>
<reference evidence="2 3" key="1">
    <citation type="submission" date="2024-05" db="EMBL/GenBank/DDBJ databases">
        <title>Roseateles sp. DJS-2-20 16S ribosomal RNA gene Genome sequencing and assembly.</title>
        <authorList>
            <person name="Woo H."/>
        </authorList>
    </citation>
    <scope>NUCLEOTIDE SEQUENCE [LARGE SCALE GENOMIC DNA]</scope>
    <source>
        <strain evidence="2 3">DJS-2-20</strain>
    </source>
</reference>
<evidence type="ECO:0000313" key="2">
    <source>
        <dbReference type="EMBL" id="MEO3692994.1"/>
    </source>
</evidence>
<name>A0ABV0G5K0_9BURK</name>
<keyword evidence="3" id="KW-1185">Reference proteome</keyword>
<gene>
    <name evidence="2" type="ORF">ABDJ85_16095</name>
</gene>
<comment type="caution">
    <text evidence="2">The sequence shown here is derived from an EMBL/GenBank/DDBJ whole genome shotgun (WGS) entry which is preliminary data.</text>
</comment>